<sequence>MQPEHVDPDLLIEQINTEELYRRRLVWGRDLNDWHLTLDHWISTGLTAKALELLELILETVETLEQFDTREPQFYWYKMTAELYLSTGEPDKAADTLERWVAGWPDSRAVPDQARASLERTKTQITTKVAKLRKSA</sequence>
<reference evidence="2" key="1">
    <citation type="journal article" date="2019" name="Int. J. Syst. Evol. Microbiol.">
        <title>The Global Catalogue of Microorganisms (GCM) 10K type strain sequencing project: providing services to taxonomists for standard genome sequencing and annotation.</title>
        <authorList>
            <consortium name="The Broad Institute Genomics Platform"/>
            <consortium name="The Broad Institute Genome Sequencing Center for Infectious Disease"/>
            <person name="Wu L."/>
            <person name="Ma J."/>
        </authorList>
    </citation>
    <scope>NUCLEOTIDE SEQUENCE [LARGE SCALE GENOMIC DNA]</scope>
    <source>
        <strain evidence="2">JCM 19129</strain>
    </source>
</reference>
<accession>A0ABP9FSU4</accession>
<name>A0ABP9FSU4_9MICC</name>
<dbReference type="RefSeq" id="WP_345476698.1">
    <property type="nucleotide sequence ID" value="NZ_BAABLW010000003.1"/>
</dbReference>
<evidence type="ECO:0008006" key="3">
    <source>
        <dbReference type="Google" id="ProtNLM"/>
    </source>
</evidence>
<dbReference type="EMBL" id="BAABLW010000003">
    <property type="protein sequence ID" value="GAA4914628.1"/>
    <property type="molecule type" value="Genomic_DNA"/>
</dbReference>
<keyword evidence="2" id="KW-1185">Reference proteome</keyword>
<evidence type="ECO:0000313" key="2">
    <source>
        <dbReference type="Proteomes" id="UP001500368"/>
    </source>
</evidence>
<proteinExistence type="predicted"/>
<protein>
    <recommendedName>
        <fullName evidence="3">Tetratricopeptide repeat protein</fullName>
    </recommendedName>
</protein>
<evidence type="ECO:0000313" key="1">
    <source>
        <dbReference type="EMBL" id="GAA4914628.1"/>
    </source>
</evidence>
<gene>
    <name evidence="1" type="ORF">GCM10025790_07000</name>
</gene>
<comment type="caution">
    <text evidence="1">The sequence shown here is derived from an EMBL/GenBank/DDBJ whole genome shotgun (WGS) entry which is preliminary data.</text>
</comment>
<organism evidence="1 2">
    <name type="scientific">Nesterenkonia rhizosphaerae</name>
    <dbReference type="NCBI Taxonomy" id="1348272"/>
    <lineage>
        <taxon>Bacteria</taxon>
        <taxon>Bacillati</taxon>
        <taxon>Actinomycetota</taxon>
        <taxon>Actinomycetes</taxon>
        <taxon>Micrococcales</taxon>
        <taxon>Micrococcaceae</taxon>
        <taxon>Nesterenkonia</taxon>
    </lineage>
</organism>
<dbReference type="Proteomes" id="UP001500368">
    <property type="component" value="Unassembled WGS sequence"/>
</dbReference>